<feature type="region of interest" description="Disordered" evidence="1">
    <location>
        <begin position="32"/>
        <end position="53"/>
    </location>
</feature>
<organism evidence="2 3">
    <name type="scientific">Wickerhamiella sorbophila</name>
    <dbReference type="NCBI Taxonomy" id="45607"/>
    <lineage>
        <taxon>Eukaryota</taxon>
        <taxon>Fungi</taxon>
        <taxon>Dikarya</taxon>
        <taxon>Ascomycota</taxon>
        <taxon>Saccharomycotina</taxon>
        <taxon>Dipodascomycetes</taxon>
        <taxon>Dipodascales</taxon>
        <taxon>Trichomonascaceae</taxon>
        <taxon>Wickerhamiella</taxon>
    </lineage>
</organism>
<name>A0A2T0FKF1_9ASCO</name>
<reference evidence="2 3" key="1">
    <citation type="submission" date="2017-04" db="EMBL/GenBank/DDBJ databases">
        <title>Genome sequencing of [Candida] sorbophila.</title>
        <authorList>
            <person name="Ahn J.O."/>
        </authorList>
    </citation>
    <scope>NUCLEOTIDE SEQUENCE [LARGE SCALE GENOMIC DNA]</scope>
    <source>
        <strain evidence="2 3">DS02</strain>
    </source>
</reference>
<protein>
    <submittedName>
        <fullName evidence="2">Uncharacterized protein</fullName>
    </submittedName>
</protein>
<evidence type="ECO:0000256" key="1">
    <source>
        <dbReference type="SAM" id="MobiDB-lite"/>
    </source>
</evidence>
<accession>A0A2T0FKF1</accession>
<dbReference type="GeneID" id="36516839"/>
<sequence>MAMFQENLSSHSLLPHPASKIMLVPRKPVGFSSQPLRQQPKIDGPTVRAGSGKRHINIKRRPVGAGFPQWFHDKIKLPTSATFPESLAILSRFDEPRPLRREISVPRVPVPKRQALLERWSFETFEPSLSGLTSSSTECV</sequence>
<keyword evidence="3" id="KW-1185">Reference proteome</keyword>
<dbReference type="Proteomes" id="UP000238350">
    <property type="component" value="Unassembled WGS sequence"/>
</dbReference>
<proteinExistence type="predicted"/>
<gene>
    <name evidence="2" type="ORF">B9G98_03091</name>
</gene>
<dbReference type="EMBL" id="NDIQ01000021">
    <property type="protein sequence ID" value="PRT55471.1"/>
    <property type="molecule type" value="Genomic_DNA"/>
</dbReference>
<comment type="caution">
    <text evidence="2">The sequence shown here is derived from an EMBL/GenBank/DDBJ whole genome shotgun (WGS) entry which is preliminary data.</text>
</comment>
<evidence type="ECO:0000313" key="2">
    <source>
        <dbReference type="EMBL" id="PRT55471.1"/>
    </source>
</evidence>
<evidence type="ECO:0000313" key="3">
    <source>
        <dbReference type="Proteomes" id="UP000238350"/>
    </source>
</evidence>
<dbReference type="RefSeq" id="XP_024665416.1">
    <property type="nucleotide sequence ID" value="XM_024809648.1"/>
</dbReference>
<dbReference type="AlphaFoldDB" id="A0A2T0FKF1"/>